<accession>A0A2Z7B1A3</accession>
<sequence length="59" mass="6473">MSPIQARVMNSSFIMLNNPDTSSALSSPVFMVVKHATYMNELSSSLIEHKNELSLSSSL</sequence>
<reference evidence="1 2" key="1">
    <citation type="journal article" date="2015" name="Proc. Natl. Acad. Sci. U.S.A.">
        <title>The resurrection genome of Boea hygrometrica: A blueprint for survival of dehydration.</title>
        <authorList>
            <person name="Xiao L."/>
            <person name="Yang G."/>
            <person name="Zhang L."/>
            <person name="Yang X."/>
            <person name="Zhao S."/>
            <person name="Ji Z."/>
            <person name="Zhou Q."/>
            <person name="Hu M."/>
            <person name="Wang Y."/>
            <person name="Chen M."/>
            <person name="Xu Y."/>
            <person name="Jin H."/>
            <person name="Xiao X."/>
            <person name="Hu G."/>
            <person name="Bao F."/>
            <person name="Hu Y."/>
            <person name="Wan P."/>
            <person name="Li L."/>
            <person name="Deng X."/>
            <person name="Kuang T."/>
            <person name="Xiang C."/>
            <person name="Zhu J.K."/>
            <person name="Oliver M.J."/>
            <person name="He Y."/>
        </authorList>
    </citation>
    <scope>NUCLEOTIDE SEQUENCE [LARGE SCALE GENOMIC DNA]</scope>
    <source>
        <strain evidence="2">cv. XS01</strain>
    </source>
</reference>
<protein>
    <submittedName>
        <fullName evidence="1">Uncharacterized protein</fullName>
    </submittedName>
</protein>
<proteinExistence type="predicted"/>
<evidence type="ECO:0000313" key="1">
    <source>
        <dbReference type="EMBL" id="KZV27534.1"/>
    </source>
</evidence>
<dbReference type="Proteomes" id="UP000250235">
    <property type="component" value="Unassembled WGS sequence"/>
</dbReference>
<keyword evidence="2" id="KW-1185">Reference proteome</keyword>
<organism evidence="1 2">
    <name type="scientific">Dorcoceras hygrometricum</name>
    <dbReference type="NCBI Taxonomy" id="472368"/>
    <lineage>
        <taxon>Eukaryota</taxon>
        <taxon>Viridiplantae</taxon>
        <taxon>Streptophyta</taxon>
        <taxon>Embryophyta</taxon>
        <taxon>Tracheophyta</taxon>
        <taxon>Spermatophyta</taxon>
        <taxon>Magnoliopsida</taxon>
        <taxon>eudicotyledons</taxon>
        <taxon>Gunneridae</taxon>
        <taxon>Pentapetalae</taxon>
        <taxon>asterids</taxon>
        <taxon>lamiids</taxon>
        <taxon>Lamiales</taxon>
        <taxon>Gesneriaceae</taxon>
        <taxon>Didymocarpoideae</taxon>
        <taxon>Trichosporeae</taxon>
        <taxon>Loxocarpinae</taxon>
        <taxon>Dorcoceras</taxon>
    </lineage>
</organism>
<dbReference type="AlphaFoldDB" id="A0A2Z7B1A3"/>
<name>A0A2Z7B1A3_9LAMI</name>
<evidence type="ECO:0000313" key="2">
    <source>
        <dbReference type="Proteomes" id="UP000250235"/>
    </source>
</evidence>
<gene>
    <name evidence="1" type="ORF">F511_04585</name>
</gene>
<dbReference type="EMBL" id="KV010626">
    <property type="protein sequence ID" value="KZV27534.1"/>
    <property type="molecule type" value="Genomic_DNA"/>
</dbReference>